<dbReference type="InterPro" id="IPR005933">
    <property type="entry name" value="PutA_C"/>
</dbReference>
<accession>A0AAW9REZ1</accession>
<gene>
    <name evidence="11" type="primary">putA</name>
    <name evidence="11" type="ORF">V3330_07740</name>
</gene>
<keyword evidence="2 5" id="KW-0560">Oxidoreductase</keyword>
<evidence type="ECO:0000313" key="11">
    <source>
        <dbReference type="EMBL" id="MEJ8567514.1"/>
    </source>
</evidence>
<comment type="catalytic activity">
    <reaction evidence="4 5">
        <text>L-glutamate 5-semialdehyde + NAD(+) + H2O = L-glutamate + NADH + 2 H(+)</text>
        <dbReference type="Rhea" id="RHEA:30235"/>
        <dbReference type="ChEBI" id="CHEBI:15377"/>
        <dbReference type="ChEBI" id="CHEBI:15378"/>
        <dbReference type="ChEBI" id="CHEBI:29985"/>
        <dbReference type="ChEBI" id="CHEBI:57540"/>
        <dbReference type="ChEBI" id="CHEBI:57945"/>
        <dbReference type="ChEBI" id="CHEBI:58066"/>
        <dbReference type="EC" id="1.2.1.88"/>
    </reaction>
</comment>
<dbReference type="InterPro" id="IPR025703">
    <property type="entry name" value="Bifunct_PutA"/>
</dbReference>
<evidence type="ECO:0000256" key="3">
    <source>
        <dbReference type="ARBA" id="ARBA00023027"/>
    </source>
</evidence>
<dbReference type="Gene3D" id="3.40.309.10">
    <property type="entry name" value="Aldehyde Dehydrogenase, Chain A, domain 2"/>
    <property type="match status" value="1"/>
</dbReference>
<name>A0AAW9REZ1_9GAMM</name>
<feature type="domain" description="Proline utilization A proline dehydrogenase N-terminal" evidence="10">
    <location>
        <begin position="19"/>
        <end position="65"/>
    </location>
</feature>
<evidence type="ECO:0000313" key="12">
    <source>
        <dbReference type="Proteomes" id="UP001359886"/>
    </source>
</evidence>
<dbReference type="FunFam" id="3.40.309.10:FF:000005">
    <property type="entry name" value="1-pyrroline-5-carboxylate dehydrogenase 1"/>
    <property type="match status" value="1"/>
</dbReference>
<dbReference type="Proteomes" id="UP001359886">
    <property type="component" value="Unassembled WGS sequence"/>
</dbReference>
<dbReference type="Pfam" id="PF18327">
    <property type="entry name" value="PRODH"/>
    <property type="match status" value="1"/>
</dbReference>
<comment type="pathway">
    <text evidence="1 5">Amino-acid degradation; L-proline degradation into L-glutamate; L-glutamate from L-proline: step 2/2.</text>
</comment>
<keyword evidence="5" id="KW-0642">Proline metabolism</keyword>
<dbReference type="InterPro" id="IPR016163">
    <property type="entry name" value="Ald_DH_C"/>
</dbReference>
<comment type="catalytic activity">
    <reaction evidence="5">
        <text>L-proline + a quinone = (S)-1-pyrroline-5-carboxylate + a quinol + H(+)</text>
        <dbReference type="Rhea" id="RHEA:23784"/>
        <dbReference type="ChEBI" id="CHEBI:15378"/>
        <dbReference type="ChEBI" id="CHEBI:17388"/>
        <dbReference type="ChEBI" id="CHEBI:24646"/>
        <dbReference type="ChEBI" id="CHEBI:60039"/>
        <dbReference type="ChEBI" id="CHEBI:132124"/>
        <dbReference type="EC" id="1.5.5.2"/>
    </reaction>
</comment>
<keyword evidence="5" id="KW-0678">Repressor</keyword>
<evidence type="ECO:0000256" key="6">
    <source>
        <dbReference type="PIRSR" id="PIRSR000197-1"/>
    </source>
</evidence>
<dbReference type="EC" id="1.2.1.88" evidence="5"/>
<dbReference type="Pfam" id="PF14850">
    <property type="entry name" value="Pro_dh-DNA_bdg"/>
    <property type="match status" value="1"/>
</dbReference>
<evidence type="ECO:0000259" key="9">
    <source>
        <dbReference type="Pfam" id="PF14850"/>
    </source>
</evidence>
<dbReference type="SUPFAM" id="SSF51730">
    <property type="entry name" value="FAD-linked oxidoreductase"/>
    <property type="match status" value="1"/>
</dbReference>
<dbReference type="SUPFAM" id="SSF53720">
    <property type="entry name" value="ALDH-like"/>
    <property type="match status" value="1"/>
</dbReference>
<keyword evidence="5" id="KW-0238">DNA-binding</keyword>
<dbReference type="InterPro" id="IPR016161">
    <property type="entry name" value="Ald_DH/histidinol_DH"/>
</dbReference>
<keyword evidence="5" id="KW-0804">Transcription</keyword>
<evidence type="ECO:0000256" key="4">
    <source>
        <dbReference type="ARBA" id="ARBA00048142"/>
    </source>
</evidence>
<dbReference type="NCBIfam" id="NF008869">
    <property type="entry name" value="PRK11904.1"/>
    <property type="match status" value="1"/>
</dbReference>
<dbReference type="PANTHER" id="PTHR42862:SF1">
    <property type="entry name" value="DELTA-1-PYRROLINE-5-CARBOXYLATE DEHYDROGENASE 2, ISOFORM A-RELATED"/>
    <property type="match status" value="1"/>
</dbReference>
<dbReference type="Gene3D" id="3.20.20.220">
    <property type="match status" value="1"/>
</dbReference>
<feature type="active site" evidence="6">
    <location>
        <position position="811"/>
    </location>
</feature>
<evidence type="ECO:0000256" key="2">
    <source>
        <dbReference type="ARBA" id="ARBA00023002"/>
    </source>
</evidence>
<dbReference type="NCBIfam" id="TIGR01238">
    <property type="entry name" value="D1pyr5carbox3"/>
    <property type="match status" value="1"/>
</dbReference>
<dbReference type="Pfam" id="PF01619">
    <property type="entry name" value="Pro_dh"/>
    <property type="match status" value="1"/>
</dbReference>
<dbReference type="InterPro" id="IPR024089">
    <property type="entry name" value="PRODH_PutA_dom_I/II"/>
</dbReference>
<evidence type="ECO:0000259" key="7">
    <source>
        <dbReference type="Pfam" id="PF00171"/>
    </source>
</evidence>
<proteinExistence type="inferred from homology"/>
<dbReference type="AlphaFoldDB" id="A0AAW9REZ1"/>
<dbReference type="CDD" id="cd07125">
    <property type="entry name" value="ALDH_PutA-P5CDH"/>
    <property type="match status" value="1"/>
</dbReference>
<keyword evidence="3 5" id="KW-0520">NAD</keyword>
<dbReference type="InterPro" id="IPR016160">
    <property type="entry name" value="Ald_DH_CS_CYS"/>
</dbReference>
<keyword evidence="5" id="KW-0285">Flavoprotein</keyword>
<dbReference type="InterPro" id="IPR024082">
    <property type="entry name" value="PRODH_PutA_dom_II"/>
</dbReference>
<dbReference type="InterPro" id="IPR041349">
    <property type="entry name" value="PRODH"/>
</dbReference>
<sequence>MSESQVFDFLKSPGRPQDALRENINRLYHEDEERVVMRLLEAARLDAGSARRVAQTAEALVQQVRDRVDDQGVMEAFMVEYDLSSEEGVVLMCLAEALLRIPDDDTAEKLIADKLSDADWESHIGRSSSILVNASTWGLMLTGRLVSLPERATSNFRSTIARLVNRSGEPVVRTAIRQAMRILGHQYVMGRTIEEAMERSQQKNNRRYRYSFDMLGEAALTARDAERYMAAYRDAIAAVGDRHDCEDIHAAPSISVKLSALHPRFEFAQRERVLPDLVPRVLELARLARANRMALTIDTEEADRLLLTLDVFGRVLAEPALDGWNGLGLALQSYQKRATAVIDWLADRARRSKRRIPVRLVKGAYWDTEIKLAQVEGYSGYPVFTRKPNTDVSYIACAKALLADRQAFYPQFATHNAHTIAVVNELAGDRLDFEFQRLHGMGADLYGVVLASEGFHDACRVYAPVGSHEDLLPYLVRRLLENGANTSFVNRIVDASLPAAEVVSDPVSKVTGTRPVAHPGIPLPQDIYGEARPNARGVNLANEIEVDELAERMQKFARSRWDVTPLLAGDMISEATATVDNCNPALPSDVVGTVRDATADEVVAAIGVACDFAPHWDRTPVEERAAALVRAADAMEDNLPEFMALCAREAGKTVRDSISEVREAVDFLRYYAMRARKDFGEPQVLPGPTGEHNQLSLHGRGVFACISPWNFPLAIFTGQVSAALAAGNAVLAKPAEQTPAIAAAAVRLLHAAGVPREALQLLPGDGASVGGILTTDPRIDGVAFTGSTETARLINRSLANRDAPLAALIAETGGQNAMIVDSSALPEQVVKDVISSAFLSAGQRCSALRVLYLQVDVADRILEVLEGSVTELVVGDPRRMSTDVGPVIDTDALDMLQAHARRMEKEARLIARARVPDSLCGHFFAPCAFEIDGIGQLEREVFGPILHVVRYRSRDLDRVIDDINAANYGLTLGVHSRIDRTQMHVASRIRAGNRYVNRNMTGAVVGVQPFGGERLSGTGPKAGGPHYMHRFATERTLTVNTAAVGGNASLLALDD</sequence>
<dbReference type="InterPro" id="IPR002872">
    <property type="entry name" value="Proline_DH_dom"/>
</dbReference>
<dbReference type="InterPro" id="IPR024090">
    <property type="entry name" value="PRODH_PutA_dom_I"/>
</dbReference>
<dbReference type="GO" id="GO:0004657">
    <property type="term" value="F:proline dehydrogenase activity"/>
    <property type="evidence" value="ECO:0007669"/>
    <property type="project" value="UniProtKB-UniRule"/>
</dbReference>
<dbReference type="GO" id="GO:0003700">
    <property type="term" value="F:DNA-binding transcription factor activity"/>
    <property type="evidence" value="ECO:0007669"/>
    <property type="project" value="InterPro"/>
</dbReference>
<evidence type="ECO:0000256" key="1">
    <source>
        <dbReference type="ARBA" id="ARBA00004786"/>
    </source>
</evidence>
<comment type="pathway">
    <text evidence="5">Amino-acid degradation; L-proline degradation into L-glutamate; L-glutamate from L-proline: step 1/2.</text>
</comment>
<keyword evidence="5" id="KW-0274">FAD</keyword>
<dbReference type="GO" id="GO:0003677">
    <property type="term" value="F:DNA binding"/>
    <property type="evidence" value="ECO:0007669"/>
    <property type="project" value="UniProtKB-KW"/>
</dbReference>
<dbReference type="GO" id="GO:0003842">
    <property type="term" value="F:L-glutamate gamma-semialdehyde dehydrogenase activity"/>
    <property type="evidence" value="ECO:0007669"/>
    <property type="project" value="UniProtKB-UniRule"/>
</dbReference>
<comment type="function">
    <text evidence="5">Oxidizes proline to glutamate for use as a carbon and nitrogen source.</text>
</comment>
<evidence type="ECO:0000259" key="10">
    <source>
        <dbReference type="Pfam" id="PF18327"/>
    </source>
</evidence>
<feature type="domain" description="Proline dehydrogenase PutA" evidence="9">
    <location>
        <begin position="74"/>
        <end position="187"/>
    </location>
</feature>
<protein>
    <recommendedName>
        <fullName evidence="5">Bifunctional protein PutA</fullName>
    </recommendedName>
    <domain>
        <recommendedName>
            <fullName evidence="5">Proline dehydrogenase</fullName>
            <ecNumber evidence="5">1.5.5.2</ecNumber>
        </recommendedName>
        <alternativeName>
            <fullName evidence="5">Proline oxidase</fullName>
        </alternativeName>
    </domain>
    <domain>
        <recommendedName>
            <fullName evidence="5">Delta-1-pyrroline-5-carboxylate dehydrogenase</fullName>
            <shortName evidence="5">P5C dehydrogenase</shortName>
            <ecNumber evidence="5">1.2.1.88</ecNumber>
        </recommendedName>
        <alternativeName>
            <fullName evidence="5">L-glutamate gamma-semialdehyde dehydrogenase</fullName>
        </alternativeName>
    </domain>
</protein>
<keyword evidence="12" id="KW-1185">Reference proteome</keyword>
<dbReference type="EMBL" id="JAZHOG010000004">
    <property type="protein sequence ID" value="MEJ8567514.1"/>
    <property type="molecule type" value="Genomic_DNA"/>
</dbReference>
<comment type="similarity">
    <text evidence="5">In the C-terminal section; belongs to the aldehyde dehydrogenase family.</text>
</comment>
<feature type="domain" description="Aldehyde dehydrogenase" evidence="7">
    <location>
        <begin position="575"/>
        <end position="1034"/>
    </location>
</feature>
<dbReference type="RefSeq" id="WP_354694834.1">
    <property type="nucleotide sequence ID" value="NZ_JAZHOG010000004.1"/>
</dbReference>
<comment type="caution">
    <text evidence="11">The sequence shown here is derived from an EMBL/GenBank/DDBJ whole genome shotgun (WGS) entry which is preliminary data.</text>
</comment>
<dbReference type="Gene3D" id="1.20.5.550">
    <property type="entry name" value="Single Helix bin"/>
    <property type="match status" value="1"/>
</dbReference>
<dbReference type="SUPFAM" id="SSF81935">
    <property type="entry name" value="N-terminal domain of bifunctional PutA protein"/>
    <property type="match status" value="1"/>
</dbReference>
<evidence type="ECO:0000256" key="5">
    <source>
        <dbReference type="PIRNR" id="PIRNR000197"/>
    </source>
</evidence>
<dbReference type="PANTHER" id="PTHR42862">
    <property type="entry name" value="DELTA-1-PYRROLINE-5-CARBOXYLATE DEHYDROGENASE 1, ISOFORM A-RELATED"/>
    <property type="match status" value="1"/>
</dbReference>
<keyword evidence="5" id="KW-0805">Transcription regulation</keyword>
<dbReference type="InterPro" id="IPR016162">
    <property type="entry name" value="Ald_DH_N"/>
</dbReference>
<dbReference type="InterPro" id="IPR050485">
    <property type="entry name" value="Proline_metab_enzyme"/>
</dbReference>
<dbReference type="Gene3D" id="3.40.605.10">
    <property type="entry name" value="Aldehyde Dehydrogenase, Chain A, domain 1"/>
    <property type="match status" value="1"/>
</dbReference>
<organism evidence="11 12">
    <name type="scientific">Elongatibacter sediminis</name>
    <dbReference type="NCBI Taxonomy" id="3119006"/>
    <lineage>
        <taxon>Bacteria</taxon>
        <taxon>Pseudomonadati</taxon>
        <taxon>Pseudomonadota</taxon>
        <taxon>Gammaproteobacteria</taxon>
        <taxon>Chromatiales</taxon>
        <taxon>Wenzhouxiangellaceae</taxon>
        <taxon>Elongatibacter</taxon>
    </lineage>
</organism>
<dbReference type="PIRSF" id="PIRSF000197">
    <property type="entry name" value="Bifunct_PutA"/>
    <property type="match status" value="1"/>
</dbReference>
<feature type="active site" evidence="6">
    <location>
        <position position="845"/>
    </location>
</feature>
<dbReference type="InterPro" id="IPR015590">
    <property type="entry name" value="Aldehyde_DH_dom"/>
</dbReference>
<reference evidence="11 12" key="1">
    <citation type="submission" date="2024-02" db="EMBL/GenBank/DDBJ databases">
        <title>A novel Wenzhouxiangellaceae bacterium, isolated from coastal sediments.</title>
        <authorList>
            <person name="Du Z.-J."/>
            <person name="Ye Y.-Q."/>
            <person name="Zhang X.-Y."/>
        </authorList>
    </citation>
    <scope>NUCLEOTIDE SEQUENCE [LARGE SCALE GENOMIC DNA]</scope>
    <source>
        <strain evidence="11 12">CH-27</strain>
    </source>
</reference>
<feature type="domain" description="Proline dehydrogenase" evidence="8">
    <location>
        <begin position="197"/>
        <end position="491"/>
    </location>
</feature>
<dbReference type="EC" id="1.5.5.2" evidence="5"/>
<dbReference type="Pfam" id="PF00171">
    <property type="entry name" value="Aldedh"/>
    <property type="match status" value="1"/>
</dbReference>
<dbReference type="GO" id="GO:0010133">
    <property type="term" value="P:L-proline catabolic process to L-glutamate"/>
    <property type="evidence" value="ECO:0007669"/>
    <property type="project" value="UniProtKB-UniRule"/>
</dbReference>
<dbReference type="InterPro" id="IPR029041">
    <property type="entry name" value="FAD-linked_oxidoreductase-like"/>
</dbReference>
<dbReference type="PROSITE" id="PS00070">
    <property type="entry name" value="ALDEHYDE_DEHYDR_CYS"/>
    <property type="match status" value="1"/>
</dbReference>
<dbReference type="Gene3D" id="1.20.5.460">
    <property type="entry name" value="Single helix bin"/>
    <property type="match status" value="1"/>
</dbReference>
<evidence type="ECO:0000259" key="8">
    <source>
        <dbReference type="Pfam" id="PF01619"/>
    </source>
</evidence>
<dbReference type="GO" id="GO:0009898">
    <property type="term" value="C:cytoplasmic side of plasma membrane"/>
    <property type="evidence" value="ECO:0007669"/>
    <property type="project" value="TreeGrafter"/>
</dbReference>
<comment type="similarity">
    <text evidence="5">In the N-terminal section; belongs to the proline dehydrogenase family.</text>
</comment>
<comment type="cofactor">
    <cofactor evidence="5">
        <name>FAD</name>
        <dbReference type="ChEBI" id="CHEBI:57692"/>
    </cofactor>
</comment>